<evidence type="ECO:0000256" key="2">
    <source>
        <dbReference type="SAM" id="Phobius"/>
    </source>
</evidence>
<evidence type="ECO:0008006" key="5">
    <source>
        <dbReference type="Google" id="ProtNLM"/>
    </source>
</evidence>
<keyword evidence="2" id="KW-0812">Transmembrane</keyword>
<keyword evidence="2" id="KW-1133">Transmembrane helix</keyword>
<name>K9WHV3_9CYAN</name>
<keyword evidence="4" id="KW-1185">Reference proteome</keyword>
<dbReference type="eggNOG" id="COG0457">
    <property type="taxonomic scope" value="Bacteria"/>
</dbReference>
<proteinExistence type="predicted"/>
<dbReference type="STRING" id="1173027.Mic7113_4291"/>
<feature type="transmembrane region" description="Helical" evidence="2">
    <location>
        <begin position="163"/>
        <end position="182"/>
    </location>
</feature>
<dbReference type="InterPro" id="IPR011990">
    <property type="entry name" value="TPR-like_helical_dom_sf"/>
</dbReference>
<evidence type="ECO:0000313" key="4">
    <source>
        <dbReference type="Proteomes" id="UP000010471"/>
    </source>
</evidence>
<dbReference type="AlphaFoldDB" id="K9WHV3"/>
<keyword evidence="2" id="KW-0472">Membrane</keyword>
<dbReference type="HOGENOM" id="CLU_107610_0_0_3"/>
<dbReference type="KEGG" id="mic:Mic7113_4291"/>
<organism evidence="3 4">
    <name type="scientific">Allocoleopsis franciscana PCC 7113</name>
    <dbReference type="NCBI Taxonomy" id="1173027"/>
    <lineage>
        <taxon>Bacteria</taxon>
        <taxon>Bacillati</taxon>
        <taxon>Cyanobacteriota</taxon>
        <taxon>Cyanophyceae</taxon>
        <taxon>Coleofasciculales</taxon>
        <taxon>Coleofasciculaceae</taxon>
        <taxon>Allocoleopsis</taxon>
        <taxon>Allocoleopsis franciscana</taxon>
    </lineage>
</organism>
<dbReference type="PANTHER" id="PTHR36761:SF2">
    <property type="entry name" value="ORF03 PROTEIN"/>
    <property type="match status" value="1"/>
</dbReference>
<evidence type="ECO:0000256" key="1">
    <source>
        <dbReference type="SAM" id="MobiDB-lite"/>
    </source>
</evidence>
<reference evidence="3 4" key="1">
    <citation type="submission" date="2012-06" db="EMBL/GenBank/DDBJ databases">
        <title>Finished chromosome of genome of Microcoleus sp. PCC 7113.</title>
        <authorList>
            <consortium name="US DOE Joint Genome Institute"/>
            <person name="Gugger M."/>
            <person name="Coursin T."/>
            <person name="Rippka R."/>
            <person name="Tandeau De Marsac N."/>
            <person name="Huntemann M."/>
            <person name="Wei C.-L."/>
            <person name="Han J."/>
            <person name="Detter J.C."/>
            <person name="Han C."/>
            <person name="Tapia R."/>
            <person name="Chen A."/>
            <person name="Kyrpides N."/>
            <person name="Mavromatis K."/>
            <person name="Markowitz V."/>
            <person name="Szeto E."/>
            <person name="Ivanova N."/>
            <person name="Pagani I."/>
            <person name="Pati A."/>
            <person name="Goodwin L."/>
            <person name="Nordberg H.P."/>
            <person name="Cantor M.N."/>
            <person name="Hua S.X."/>
            <person name="Woyke T."/>
            <person name="Kerfeld C.A."/>
        </authorList>
    </citation>
    <scope>NUCLEOTIDE SEQUENCE [LARGE SCALE GENOMIC DNA]</scope>
    <source>
        <strain evidence="3 4">PCC 7113</strain>
    </source>
</reference>
<dbReference type="SUPFAM" id="SSF48452">
    <property type="entry name" value="TPR-like"/>
    <property type="match status" value="1"/>
</dbReference>
<dbReference type="PANTHER" id="PTHR36761">
    <property type="entry name" value="ORF03 PROTEIN"/>
    <property type="match status" value="1"/>
</dbReference>
<feature type="region of interest" description="Disordered" evidence="1">
    <location>
        <begin position="119"/>
        <end position="152"/>
    </location>
</feature>
<accession>K9WHV3</accession>
<evidence type="ECO:0000313" key="3">
    <source>
        <dbReference type="EMBL" id="AFZ19990.1"/>
    </source>
</evidence>
<protein>
    <recommendedName>
        <fullName evidence="5">Tetratricopeptide repeat protein</fullName>
    </recommendedName>
</protein>
<dbReference type="EMBL" id="CP003630">
    <property type="protein sequence ID" value="AFZ19990.1"/>
    <property type="molecule type" value="Genomic_DNA"/>
</dbReference>
<feature type="compositionally biased region" description="Basic and acidic residues" evidence="1">
    <location>
        <begin position="138"/>
        <end position="148"/>
    </location>
</feature>
<dbReference type="Gene3D" id="1.25.40.10">
    <property type="entry name" value="Tetratricopeptide repeat domain"/>
    <property type="match status" value="1"/>
</dbReference>
<dbReference type="Proteomes" id="UP000010471">
    <property type="component" value="Chromosome"/>
</dbReference>
<gene>
    <name evidence="3" type="ORF">Mic7113_4291</name>
</gene>
<sequence length="183" mass="20541">MDWQSRNVSSENKEKFQIEYQAGKVAFERGEYRASVKHLEAACALMNRTSRLGGEAQMWLVTAYEAAGKKPEAIALCQQLSRHPDTETRKEGKRLLYILQAPELKRPAEWMTQIPDLGAIAESSPEDRRGSQSASGSSKRDRKDKLEPEPIDLSQVNTKDNQFIWVALIALILTVGGLIWLGV</sequence>